<dbReference type="Pfam" id="PF03414">
    <property type="entry name" value="Glyco_transf_6"/>
    <property type="match status" value="1"/>
</dbReference>
<dbReference type="PANTHER" id="PTHR10462:SF53">
    <property type="entry name" value="HISTO-BLOOD GROUP ABO SYSTEM TRANSFERASE 1-LIKE"/>
    <property type="match status" value="1"/>
</dbReference>
<dbReference type="InterPro" id="IPR005076">
    <property type="entry name" value="Glyco_trans_6"/>
</dbReference>
<evidence type="ECO:0000256" key="4">
    <source>
        <dbReference type="ARBA" id="ARBA00022679"/>
    </source>
</evidence>
<keyword evidence="6" id="KW-1185">Reference proteome</keyword>
<organism evidence="5 6">
    <name type="scientific">Synechococcus phage Bellamy</name>
    <dbReference type="NCBI Taxonomy" id="2023996"/>
    <lineage>
        <taxon>Viruses</taxon>
        <taxon>Duplodnaviria</taxon>
        <taxon>Heunggongvirae</taxon>
        <taxon>Uroviricota</taxon>
        <taxon>Caudoviricetes</taxon>
        <taxon>Pantevenvirales</taxon>
        <taxon>Kyanoviridae</taxon>
        <taxon>Bellamyvirus</taxon>
        <taxon>Bellamyvirus bellamy</taxon>
    </lineage>
</organism>
<dbReference type="PANTHER" id="PTHR10462">
    <property type="entry name" value="GLYCOSYLTRANSFERASE-RELATED"/>
    <property type="match status" value="1"/>
</dbReference>
<evidence type="ECO:0000256" key="1">
    <source>
        <dbReference type="ARBA" id="ARBA00001936"/>
    </source>
</evidence>
<dbReference type="GeneID" id="54981532"/>
<evidence type="ECO:0000256" key="2">
    <source>
        <dbReference type="ARBA" id="ARBA00010413"/>
    </source>
</evidence>
<dbReference type="RefSeq" id="YP_009791351.1">
    <property type="nucleotide sequence ID" value="NC_047838.1"/>
</dbReference>
<dbReference type="GO" id="GO:0005975">
    <property type="term" value="P:carbohydrate metabolic process"/>
    <property type="evidence" value="ECO:0007669"/>
    <property type="project" value="InterPro"/>
</dbReference>
<comment type="similarity">
    <text evidence="2">Belongs to the glycosyltransferase 6 family.</text>
</comment>
<dbReference type="Gene3D" id="3.90.550.10">
    <property type="entry name" value="Spore Coat Polysaccharide Biosynthesis Protein SpsA, Chain A"/>
    <property type="match status" value="1"/>
</dbReference>
<dbReference type="SUPFAM" id="SSF53448">
    <property type="entry name" value="Nucleotide-diphospho-sugar transferases"/>
    <property type="match status" value="1"/>
</dbReference>
<dbReference type="Proteomes" id="UP000221247">
    <property type="component" value="Segment"/>
</dbReference>
<dbReference type="GO" id="GO:0016758">
    <property type="term" value="F:hexosyltransferase activity"/>
    <property type="evidence" value="ECO:0007669"/>
    <property type="project" value="InterPro"/>
</dbReference>
<name>A0A222YW15_9CAUD</name>
<dbReference type="GO" id="GO:0016020">
    <property type="term" value="C:membrane"/>
    <property type="evidence" value="ECO:0007669"/>
    <property type="project" value="InterPro"/>
</dbReference>
<protein>
    <submittedName>
        <fullName evidence="5">Glycosyltransferase</fullName>
    </submittedName>
</protein>
<keyword evidence="4 5" id="KW-0808">Transferase</keyword>
<sequence length="238" mass="27703">MKLAVVFIGTGDYINFLPSYYEACEEFLVPNTEKTYFVFTDGDIGDPPENVKLYEQEHLPWPYITLERFKYILKAESDLAEFDYVLFLDADTRVVETVTEEELFTDKKYIGVHHPCHFLGMPPHDNPPGAFETRFESAAGISGDDDTSIYFQGCLWGGKMPYVLDMIRELAQRTQFDLNRDVIAQWHDESQMNKFFCERREDVHVMGPEYAYPECFGAYCTFEPKIVHLAKDNSKYQQ</sequence>
<evidence type="ECO:0000313" key="5">
    <source>
        <dbReference type="EMBL" id="ASR76238.1"/>
    </source>
</evidence>
<reference evidence="5 6" key="1">
    <citation type="submission" date="2017-06" db="EMBL/GenBank/DDBJ databases">
        <authorList>
            <person name="Kim H.J."/>
            <person name="Triplett B.A."/>
        </authorList>
    </citation>
    <scope>NUCLEOTIDE SEQUENCE [LARGE SCALE GENOMIC DNA]</scope>
</reference>
<keyword evidence="3" id="KW-0328">Glycosyltransferase</keyword>
<accession>A0A222YW15</accession>
<proteinExistence type="inferred from homology"/>
<evidence type="ECO:0000256" key="3">
    <source>
        <dbReference type="ARBA" id="ARBA00022676"/>
    </source>
</evidence>
<dbReference type="EMBL" id="MF351863">
    <property type="protein sequence ID" value="ASR76238.1"/>
    <property type="molecule type" value="Genomic_DNA"/>
</dbReference>
<gene>
    <name evidence="5" type="primary">202</name>
    <name evidence="5" type="ORF">PBI_BELLAMY_202</name>
</gene>
<evidence type="ECO:0000313" key="6">
    <source>
        <dbReference type="Proteomes" id="UP000221247"/>
    </source>
</evidence>
<dbReference type="KEGG" id="vg:54981532"/>
<comment type="cofactor">
    <cofactor evidence="1">
        <name>Mn(2+)</name>
        <dbReference type="ChEBI" id="CHEBI:29035"/>
    </cofactor>
</comment>
<dbReference type="InterPro" id="IPR029044">
    <property type="entry name" value="Nucleotide-diphossugar_trans"/>
</dbReference>